<protein>
    <submittedName>
        <fullName evidence="1">Uncharacterized protein</fullName>
    </submittedName>
</protein>
<evidence type="ECO:0000313" key="1">
    <source>
        <dbReference type="EMBL" id="BCJ90675.1"/>
    </source>
</evidence>
<dbReference type="EMBL" id="AP023361">
    <property type="protein sequence ID" value="BCJ90675.1"/>
    <property type="molecule type" value="Genomic_DNA"/>
</dbReference>
<accession>A0A6S6QST0</accession>
<keyword evidence="2" id="KW-1185">Reference proteome</keyword>
<reference evidence="1 2" key="1">
    <citation type="submission" date="2020-08" db="EMBL/GenBank/DDBJ databases">
        <title>Genome sequence of Rhizobiales bacterium strain IZ6.</title>
        <authorList>
            <person name="Nakai R."/>
            <person name="Naganuma T."/>
        </authorList>
    </citation>
    <scope>NUCLEOTIDE SEQUENCE [LARGE SCALE GENOMIC DNA]</scope>
    <source>
        <strain evidence="1 2">IZ6</strain>
    </source>
</reference>
<sequence>MGIFITAVTPKGIFVGTALDAPGALKLAEGLGAMDMTDIKVTEKGQEPVTLEQYQAIHARPWPYRPPLGRDIPFGPK</sequence>
<dbReference type="Proteomes" id="UP000515317">
    <property type="component" value="Chromosome"/>
</dbReference>
<gene>
    <name evidence="1" type="ORF">IZ6_14100</name>
</gene>
<evidence type="ECO:0000313" key="2">
    <source>
        <dbReference type="Proteomes" id="UP000515317"/>
    </source>
</evidence>
<organism evidence="1 2">
    <name type="scientific">Terrihabitans soli</name>
    <dbReference type="NCBI Taxonomy" id="708113"/>
    <lineage>
        <taxon>Bacteria</taxon>
        <taxon>Pseudomonadati</taxon>
        <taxon>Pseudomonadota</taxon>
        <taxon>Alphaproteobacteria</taxon>
        <taxon>Hyphomicrobiales</taxon>
        <taxon>Terrihabitans</taxon>
    </lineage>
</organism>
<dbReference type="KEGG" id="tso:IZ6_14100"/>
<proteinExistence type="predicted"/>
<dbReference type="RefSeq" id="WP_222877294.1">
    <property type="nucleotide sequence ID" value="NZ_AP023361.1"/>
</dbReference>
<name>A0A6S6QST0_9HYPH</name>
<dbReference type="AlphaFoldDB" id="A0A6S6QST0"/>